<feature type="domain" description="Myotubularin-related 12-like C-terminal" evidence="2">
    <location>
        <begin position="37"/>
        <end position="139"/>
    </location>
</feature>
<dbReference type="Proteomes" id="UP000286510">
    <property type="component" value="Unassembled WGS sequence"/>
</dbReference>
<feature type="non-terminal residue" evidence="3">
    <location>
        <position position="1"/>
    </location>
</feature>
<feature type="compositionally biased region" description="Basic and acidic residues" evidence="1">
    <location>
        <begin position="42"/>
        <end position="55"/>
    </location>
</feature>
<accession>A0A418G196</accession>
<gene>
    <name evidence="3" type="ORF">DYB26_009877</name>
</gene>
<comment type="caution">
    <text evidence="3">The sequence shown here is derived from an EMBL/GenBank/DDBJ whole genome shotgun (WGS) entry which is preliminary data.</text>
</comment>
<sequence length="211" mass="23964">DLDTGLMFPHVIETVASPLPSPAAFARMMDYSTLDEDDLEFLPRNDQIAHDKDDSSSSSSDESEGSQASSKDVRSFGPDADVLVPSVSVKCLRLWTEYYLRWDATATIDRHGELEREAKLRDVLGELEYYKKQQRKRESGETIMSRQVMADLVASPSPTPTKNEKDDVLTADKLSAHNHQMEVADLQARHRVAIDRMQMQYEDCLSQRLQR</sequence>
<feature type="compositionally biased region" description="Low complexity" evidence="1">
    <location>
        <begin position="56"/>
        <end position="70"/>
    </location>
</feature>
<organism evidence="3 4">
    <name type="scientific">Aphanomyces astaci</name>
    <name type="common">Crayfish plague agent</name>
    <dbReference type="NCBI Taxonomy" id="112090"/>
    <lineage>
        <taxon>Eukaryota</taxon>
        <taxon>Sar</taxon>
        <taxon>Stramenopiles</taxon>
        <taxon>Oomycota</taxon>
        <taxon>Saprolegniomycetes</taxon>
        <taxon>Saprolegniales</taxon>
        <taxon>Verrucalvaceae</taxon>
        <taxon>Aphanomyces</taxon>
    </lineage>
</organism>
<evidence type="ECO:0000313" key="3">
    <source>
        <dbReference type="EMBL" id="RHZ42053.1"/>
    </source>
</evidence>
<evidence type="ECO:0000313" key="4">
    <source>
        <dbReference type="Proteomes" id="UP000286510"/>
    </source>
</evidence>
<dbReference type="InterPro" id="IPR022587">
    <property type="entry name" value="MTMR12-like_C"/>
</dbReference>
<proteinExistence type="predicted"/>
<dbReference type="EMBL" id="QUTF01003125">
    <property type="protein sequence ID" value="RHZ42053.1"/>
    <property type="molecule type" value="Genomic_DNA"/>
</dbReference>
<reference evidence="3 4" key="1">
    <citation type="submission" date="2018-08" db="EMBL/GenBank/DDBJ databases">
        <title>Aphanomyces genome sequencing and annotation.</title>
        <authorList>
            <person name="Minardi D."/>
            <person name="Oidtmann B."/>
            <person name="Van Der Giezen M."/>
            <person name="Studholme D.J."/>
        </authorList>
    </citation>
    <scope>NUCLEOTIDE SEQUENCE [LARGE SCALE GENOMIC DNA]</scope>
    <source>
        <strain evidence="3 4">FDL457</strain>
    </source>
</reference>
<dbReference type="VEuPathDB" id="FungiDB:H257_08256"/>
<dbReference type="Pfam" id="PF12578">
    <property type="entry name" value="3-PAP"/>
    <property type="match status" value="1"/>
</dbReference>
<evidence type="ECO:0000256" key="1">
    <source>
        <dbReference type="SAM" id="MobiDB-lite"/>
    </source>
</evidence>
<protein>
    <recommendedName>
        <fullName evidence="2">Myotubularin-related 12-like C-terminal domain-containing protein</fullName>
    </recommendedName>
</protein>
<dbReference type="AlphaFoldDB" id="A0A418G196"/>
<name>A0A418G196_APHAT</name>
<feature type="region of interest" description="Disordered" evidence="1">
    <location>
        <begin position="42"/>
        <end position="77"/>
    </location>
</feature>
<evidence type="ECO:0000259" key="2">
    <source>
        <dbReference type="Pfam" id="PF12578"/>
    </source>
</evidence>